<keyword evidence="5" id="KW-1185">Reference proteome</keyword>
<accession>A0ABY6G2C2</accession>
<dbReference type="RefSeq" id="WP_263594471.1">
    <property type="nucleotide sequence ID" value="NZ_CP107020.1"/>
</dbReference>
<reference evidence="4" key="1">
    <citation type="submission" date="2022-10" db="EMBL/GenBank/DDBJ databases">
        <title>Whole-Genome Sequencing of Brachybacterium huguangmaarense BRM-3, Isolated from Betula schmidtii.</title>
        <authorList>
            <person name="Haam D."/>
        </authorList>
    </citation>
    <scope>NUCLEOTIDE SEQUENCE</scope>
    <source>
        <strain evidence="4">BRM-3</strain>
    </source>
</reference>
<dbReference type="InterPro" id="IPR002931">
    <property type="entry name" value="Transglutaminase-like"/>
</dbReference>
<sequence length="960" mass="100240">MSAPDMLAPPRDRSSSGGPDMPRPQARRTAGRRRLGARTPGAPRRSLILLLAMLLACSPLSLLIDGAAWLTLTATAAIVVIGVGAALRALVRFPALVALGQVLAVIVLVGCTEVVTRALEPARLLAPSETIGAQIAVIADGIAQLGGSQPPVDLAAPGVVVLMLLLALVALALDLLFVDLGQATLAALGLVAFALSPALMFPDGGPWWTIAGPVAGALLVLGARALGSLRTGAVVVVTCVIVLVVGPTVAGVLPQRVPAPYPLTIEALNRWAGRDGSVSPVMIDDSVSVRRELMRAQETQLLRYTTDDPEPGYLRLHTLSSYHDGIWGRLETAEQQEASFSDRRSADEPLDGMPRYDITVDALDTDALPAPQSIRWADTGDLPLRGVTDSLGELRLEGGLASLRDYSYAVQSEARPFGENDLRGVTEDQIGRPDDHGIAVFGLPSAIVTLAEQVRHDAGAVGAYETARAVETYFRTTYDYDLEARTPDGADPLTSFLEDKRGYCEQFAATFALMMDALGYPTRVAIGFTAGTTDGDARVVTNHNAHAWPEVWFGPDYGWVRFEPTPAAADTGISLPDYAQPGDQPADDASPDVAELPPGAASTAPEVPTEAPTTTAAAAADSGVGPREVIQGVLLALAAVGLVALAVWLGLRRRAAVLRERRWSEALAAEDPTRAAALLAWDEIDALAGGSGTKGGGRGSREGGAAGDARSADGARSGAETGAGPAAALGGAIARARGSLGRRSSAVRLNLALPPREALVDLVDQVRHRGIAVTQDDKAHARRLADAVTWARYAPPGVPAPDLGTDEDGGLGIGEVGERGARKAAPSSESVRPAASGEGARLAAANDEKVQLAAANDAKAQPTAPRDVDARSARSDEVLLSTARDDDARSSASSEDMRSPRAHELARPSPPSSDGAPAAAVPDSETRPSQTSARHQAETVRADADHLEAMMRRRPPRRRF</sequence>
<evidence type="ECO:0000256" key="1">
    <source>
        <dbReference type="SAM" id="MobiDB-lite"/>
    </source>
</evidence>
<feature type="compositionally biased region" description="Low complexity" evidence="1">
    <location>
        <begin position="912"/>
        <end position="923"/>
    </location>
</feature>
<dbReference type="SMART" id="SM00460">
    <property type="entry name" value="TGc"/>
    <property type="match status" value="1"/>
</dbReference>
<dbReference type="Pfam" id="PF11992">
    <property type="entry name" value="TgpA_N"/>
    <property type="match status" value="1"/>
</dbReference>
<dbReference type="PANTHER" id="PTHR42736">
    <property type="entry name" value="PROTEIN-GLUTAMINE GAMMA-GLUTAMYLTRANSFERASE"/>
    <property type="match status" value="1"/>
</dbReference>
<dbReference type="Proteomes" id="UP001164305">
    <property type="component" value="Chromosome"/>
</dbReference>
<dbReference type="PANTHER" id="PTHR42736:SF1">
    <property type="entry name" value="PROTEIN-GLUTAMINE GAMMA-GLUTAMYLTRANSFERASE"/>
    <property type="match status" value="1"/>
</dbReference>
<protein>
    <submittedName>
        <fullName evidence="4">DUF3488 and transglutaminase-like domain-containing protein</fullName>
    </submittedName>
</protein>
<feature type="transmembrane region" description="Helical" evidence="2">
    <location>
        <begin position="183"/>
        <end position="201"/>
    </location>
</feature>
<feature type="compositionally biased region" description="Basic residues" evidence="1">
    <location>
        <begin position="25"/>
        <end position="36"/>
    </location>
</feature>
<proteinExistence type="predicted"/>
<feature type="transmembrane region" description="Helical" evidence="2">
    <location>
        <begin position="154"/>
        <end position="176"/>
    </location>
</feature>
<dbReference type="InterPro" id="IPR052901">
    <property type="entry name" value="Bact_TGase-like"/>
</dbReference>
<feature type="compositionally biased region" description="Low complexity" evidence="1">
    <location>
        <begin position="600"/>
        <end position="613"/>
    </location>
</feature>
<feature type="region of interest" description="Disordered" evidence="1">
    <location>
        <begin position="793"/>
        <end position="960"/>
    </location>
</feature>
<organism evidence="4 5">
    <name type="scientific">Brachybacterium huguangmaarense</name>
    <dbReference type="NCBI Taxonomy" id="1652028"/>
    <lineage>
        <taxon>Bacteria</taxon>
        <taxon>Bacillati</taxon>
        <taxon>Actinomycetota</taxon>
        <taxon>Actinomycetes</taxon>
        <taxon>Micrococcales</taxon>
        <taxon>Dermabacteraceae</taxon>
        <taxon>Brachybacterium</taxon>
    </lineage>
</organism>
<feature type="transmembrane region" description="Helical" evidence="2">
    <location>
        <begin position="207"/>
        <end position="226"/>
    </location>
</feature>
<feature type="transmembrane region" description="Helical" evidence="2">
    <location>
        <begin position="47"/>
        <end position="64"/>
    </location>
</feature>
<feature type="region of interest" description="Disordered" evidence="1">
    <location>
        <begin position="571"/>
        <end position="613"/>
    </location>
</feature>
<dbReference type="InterPro" id="IPR021878">
    <property type="entry name" value="TgpA_N"/>
</dbReference>
<evidence type="ECO:0000313" key="5">
    <source>
        <dbReference type="Proteomes" id="UP001164305"/>
    </source>
</evidence>
<feature type="region of interest" description="Disordered" evidence="1">
    <location>
        <begin position="690"/>
        <end position="725"/>
    </location>
</feature>
<feature type="transmembrane region" description="Helical" evidence="2">
    <location>
        <begin position="98"/>
        <end position="119"/>
    </location>
</feature>
<feature type="domain" description="Transglutaminase-like" evidence="3">
    <location>
        <begin position="496"/>
        <end position="566"/>
    </location>
</feature>
<feature type="compositionally biased region" description="Basic and acidic residues" evidence="1">
    <location>
        <begin position="935"/>
        <end position="951"/>
    </location>
</feature>
<keyword evidence="2" id="KW-0472">Membrane</keyword>
<dbReference type="Gene3D" id="3.10.620.30">
    <property type="match status" value="1"/>
</dbReference>
<dbReference type="InterPro" id="IPR038765">
    <property type="entry name" value="Papain-like_cys_pep_sf"/>
</dbReference>
<feature type="transmembrane region" description="Helical" evidence="2">
    <location>
        <begin position="629"/>
        <end position="651"/>
    </location>
</feature>
<evidence type="ECO:0000259" key="3">
    <source>
        <dbReference type="SMART" id="SM00460"/>
    </source>
</evidence>
<feature type="compositionally biased region" description="Low complexity" evidence="1">
    <location>
        <begin position="834"/>
        <end position="845"/>
    </location>
</feature>
<gene>
    <name evidence="4" type="ORF">BRM3_02165</name>
</gene>
<evidence type="ECO:0000313" key="4">
    <source>
        <dbReference type="EMBL" id="UYG17262.1"/>
    </source>
</evidence>
<keyword evidence="2" id="KW-0812">Transmembrane</keyword>
<feature type="compositionally biased region" description="Low complexity" evidence="1">
    <location>
        <begin position="707"/>
        <end position="725"/>
    </location>
</feature>
<feature type="transmembrane region" description="Helical" evidence="2">
    <location>
        <begin position="233"/>
        <end position="253"/>
    </location>
</feature>
<feature type="compositionally biased region" description="Gly residues" evidence="1">
    <location>
        <begin position="690"/>
        <end position="706"/>
    </location>
</feature>
<keyword evidence="2" id="KW-1133">Transmembrane helix</keyword>
<dbReference type="Pfam" id="PF01841">
    <property type="entry name" value="Transglut_core"/>
    <property type="match status" value="1"/>
</dbReference>
<dbReference type="SUPFAM" id="SSF54001">
    <property type="entry name" value="Cysteine proteinases"/>
    <property type="match status" value="1"/>
</dbReference>
<evidence type="ECO:0000256" key="2">
    <source>
        <dbReference type="SAM" id="Phobius"/>
    </source>
</evidence>
<feature type="region of interest" description="Disordered" evidence="1">
    <location>
        <begin position="1"/>
        <end position="39"/>
    </location>
</feature>
<feature type="transmembrane region" description="Helical" evidence="2">
    <location>
        <begin position="70"/>
        <end position="91"/>
    </location>
</feature>
<feature type="compositionally biased region" description="Basic and acidic residues" evidence="1">
    <location>
        <begin position="866"/>
        <end position="906"/>
    </location>
</feature>
<name>A0ABY6G2C2_9MICO</name>
<dbReference type="EMBL" id="CP107020">
    <property type="protein sequence ID" value="UYG17262.1"/>
    <property type="molecule type" value="Genomic_DNA"/>
</dbReference>